<organism evidence="4 5">
    <name type="scientific">Nocardioides nanhaiensis</name>
    <dbReference type="NCBI Taxonomy" id="1476871"/>
    <lineage>
        <taxon>Bacteria</taxon>
        <taxon>Bacillati</taxon>
        <taxon>Actinomycetota</taxon>
        <taxon>Actinomycetes</taxon>
        <taxon>Propionibacteriales</taxon>
        <taxon>Nocardioidaceae</taxon>
        <taxon>Nocardioides</taxon>
    </lineage>
</organism>
<proteinExistence type="predicted"/>
<dbReference type="InterPro" id="IPR050109">
    <property type="entry name" value="HTH-type_TetR-like_transc_reg"/>
</dbReference>
<dbReference type="SUPFAM" id="SSF48498">
    <property type="entry name" value="Tetracyclin repressor-like, C-terminal domain"/>
    <property type="match status" value="1"/>
</dbReference>
<accession>A0ABP8VZU7</accession>
<feature type="domain" description="HTH tetR-type" evidence="3">
    <location>
        <begin position="14"/>
        <end position="74"/>
    </location>
</feature>
<evidence type="ECO:0000256" key="1">
    <source>
        <dbReference type="ARBA" id="ARBA00023125"/>
    </source>
</evidence>
<dbReference type="SUPFAM" id="SSF46689">
    <property type="entry name" value="Homeodomain-like"/>
    <property type="match status" value="1"/>
</dbReference>
<evidence type="ECO:0000313" key="4">
    <source>
        <dbReference type="EMBL" id="GAA4675173.1"/>
    </source>
</evidence>
<feature type="DNA-binding region" description="H-T-H motif" evidence="2">
    <location>
        <begin position="37"/>
        <end position="56"/>
    </location>
</feature>
<dbReference type="Proteomes" id="UP001500621">
    <property type="component" value="Unassembled WGS sequence"/>
</dbReference>
<keyword evidence="1 2" id="KW-0238">DNA-binding</keyword>
<dbReference type="InterPro" id="IPR009057">
    <property type="entry name" value="Homeodomain-like_sf"/>
</dbReference>
<protein>
    <submittedName>
        <fullName evidence="4">TetR/AcrR family transcriptional regulator</fullName>
    </submittedName>
</protein>
<dbReference type="PRINTS" id="PR00455">
    <property type="entry name" value="HTHTETR"/>
</dbReference>
<dbReference type="Pfam" id="PF17932">
    <property type="entry name" value="TetR_C_24"/>
    <property type="match status" value="1"/>
</dbReference>
<gene>
    <name evidence="4" type="ORF">GCM10023226_10420</name>
</gene>
<dbReference type="InterPro" id="IPR001647">
    <property type="entry name" value="HTH_TetR"/>
</dbReference>
<name>A0ABP8VZU7_9ACTN</name>
<comment type="caution">
    <text evidence="4">The sequence shown here is derived from an EMBL/GenBank/DDBJ whole genome shotgun (WGS) entry which is preliminary data.</text>
</comment>
<dbReference type="EMBL" id="BAABIM010000001">
    <property type="protein sequence ID" value="GAA4675173.1"/>
    <property type="molecule type" value="Genomic_DNA"/>
</dbReference>
<dbReference type="InterPro" id="IPR041490">
    <property type="entry name" value="KstR2_TetR_C"/>
</dbReference>
<keyword evidence="5" id="KW-1185">Reference proteome</keyword>
<dbReference type="Gene3D" id="1.10.10.60">
    <property type="entry name" value="Homeodomain-like"/>
    <property type="match status" value="1"/>
</dbReference>
<dbReference type="Gene3D" id="1.10.357.10">
    <property type="entry name" value="Tetracycline Repressor, domain 2"/>
    <property type="match status" value="1"/>
</dbReference>
<dbReference type="RefSeq" id="WP_345263331.1">
    <property type="nucleotide sequence ID" value="NZ_BAABIM010000001.1"/>
</dbReference>
<dbReference type="InterPro" id="IPR036271">
    <property type="entry name" value="Tet_transcr_reg_TetR-rel_C_sf"/>
</dbReference>
<dbReference type="Pfam" id="PF00440">
    <property type="entry name" value="TetR_N"/>
    <property type="match status" value="1"/>
</dbReference>
<dbReference type="PROSITE" id="PS50977">
    <property type="entry name" value="HTH_TETR_2"/>
    <property type="match status" value="1"/>
</dbReference>
<sequence length="199" mass="20725">MPYRRTTAVQERLDAARARLLDAAEHQVRAHGWAGCSVAAVAEAAGVATGTVYRHLPDKAALLVEVFRIASQREVDAVAAAANGTGPVVACVARCVEVFAQRAFAAPRLAYALLAEPASPEVEAARLEYRRAYRAVFAALVAEGVERGELPAQDAEVAAAAIVGALAEVLVVPLRDGALPRGTLHALTATTLRTLGAPA</sequence>
<reference evidence="5" key="1">
    <citation type="journal article" date="2019" name="Int. J. Syst. Evol. Microbiol.">
        <title>The Global Catalogue of Microorganisms (GCM) 10K type strain sequencing project: providing services to taxonomists for standard genome sequencing and annotation.</title>
        <authorList>
            <consortium name="The Broad Institute Genomics Platform"/>
            <consortium name="The Broad Institute Genome Sequencing Center for Infectious Disease"/>
            <person name="Wu L."/>
            <person name="Ma J."/>
        </authorList>
    </citation>
    <scope>NUCLEOTIDE SEQUENCE [LARGE SCALE GENOMIC DNA]</scope>
    <source>
        <strain evidence="5">JCM 18127</strain>
    </source>
</reference>
<dbReference type="PANTHER" id="PTHR30055">
    <property type="entry name" value="HTH-TYPE TRANSCRIPTIONAL REGULATOR RUTR"/>
    <property type="match status" value="1"/>
</dbReference>
<evidence type="ECO:0000259" key="3">
    <source>
        <dbReference type="PROSITE" id="PS50977"/>
    </source>
</evidence>
<dbReference type="PANTHER" id="PTHR30055:SF226">
    <property type="entry name" value="HTH-TYPE TRANSCRIPTIONAL REGULATOR PKSA"/>
    <property type="match status" value="1"/>
</dbReference>
<evidence type="ECO:0000256" key="2">
    <source>
        <dbReference type="PROSITE-ProRule" id="PRU00335"/>
    </source>
</evidence>
<evidence type="ECO:0000313" key="5">
    <source>
        <dbReference type="Proteomes" id="UP001500621"/>
    </source>
</evidence>